<evidence type="ECO:0000313" key="3">
    <source>
        <dbReference type="EMBL" id="CAB3372128.1"/>
    </source>
</evidence>
<dbReference type="EMBL" id="CADEPI010000069">
    <property type="protein sequence ID" value="CAB3372128.1"/>
    <property type="molecule type" value="Genomic_DNA"/>
</dbReference>
<keyword evidence="2" id="KW-0732">Signal</keyword>
<feature type="compositionally biased region" description="Polar residues" evidence="1">
    <location>
        <begin position="150"/>
        <end position="160"/>
    </location>
</feature>
<protein>
    <recommendedName>
        <fullName evidence="5">Secreted protein</fullName>
    </recommendedName>
</protein>
<accession>A0A8S1CVS9</accession>
<evidence type="ECO:0000256" key="2">
    <source>
        <dbReference type="SAM" id="SignalP"/>
    </source>
</evidence>
<sequence length="245" mass="26884">MACAALVLVLTLFISGALVTANQLLPYRPSHIPQWTHLKQNSLGLIMSEPYGAWPNSGRNVYTRCNGFNCGYPLQQDCTRILNPWFNWCHGQHPPQFPPCPLVAGAGKPHLSPGSPPLASKVTPMEEQPPDTDRFTWLLGTPSPIKAQEHSITQPQSQTKPPLPDVTQRNPTNTDGHKIVAVPNSQYLPNVQSQWSSHPWFYPGANTGRLPMDWANSQVNGWDYLPLYAPSGVAGSGGYFPAAAR</sequence>
<dbReference type="Proteomes" id="UP000494165">
    <property type="component" value="Unassembled WGS sequence"/>
</dbReference>
<name>A0A8S1CVS9_9INSE</name>
<organism evidence="3 4">
    <name type="scientific">Cloeon dipterum</name>
    <dbReference type="NCBI Taxonomy" id="197152"/>
    <lineage>
        <taxon>Eukaryota</taxon>
        <taxon>Metazoa</taxon>
        <taxon>Ecdysozoa</taxon>
        <taxon>Arthropoda</taxon>
        <taxon>Hexapoda</taxon>
        <taxon>Insecta</taxon>
        <taxon>Pterygota</taxon>
        <taxon>Palaeoptera</taxon>
        <taxon>Ephemeroptera</taxon>
        <taxon>Pisciforma</taxon>
        <taxon>Baetidae</taxon>
        <taxon>Cloeon</taxon>
    </lineage>
</organism>
<evidence type="ECO:0008006" key="5">
    <source>
        <dbReference type="Google" id="ProtNLM"/>
    </source>
</evidence>
<feature type="chain" id="PRO_5035816710" description="Secreted protein" evidence="2">
    <location>
        <begin position="22"/>
        <end position="245"/>
    </location>
</feature>
<feature type="region of interest" description="Disordered" evidence="1">
    <location>
        <begin position="148"/>
        <end position="174"/>
    </location>
</feature>
<dbReference type="AlphaFoldDB" id="A0A8S1CVS9"/>
<keyword evidence="4" id="KW-1185">Reference proteome</keyword>
<gene>
    <name evidence="3" type="ORF">CLODIP_2_CD15392</name>
</gene>
<proteinExistence type="predicted"/>
<reference evidence="3 4" key="1">
    <citation type="submission" date="2020-04" db="EMBL/GenBank/DDBJ databases">
        <authorList>
            <person name="Alioto T."/>
            <person name="Alioto T."/>
            <person name="Gomez Garrido J."/>
        </authorList>
    </citation>
    <scope>NUCLEOTIDE SEQUENCE [LARGE SCALE GENOMIC DNA]</scope>
</reference>
<comment type="caution">
    <text evidence="3">The sequence shown here is derived from an EMBL/GenBank/DDBJ whole genome shotgun (WGS) entry which is preliminary data.</text>
</comment>
<evidence type="ECO:0000313" key="4">
    <source>
        <dbReference type="Proteomes" id="UP000494165"/>
    </source>
</evidence>
<feature type="region of interest" description="Disordered" evidence="1">
    <location>
        <begin position="108"/>
        <end position="129"/>
    </location>
</feature>
<feature type="signal peptide" evidence="2">
    <location>
        <begin position="1"/>
        <end position="21"/>
    </location>
</feature>
<evidence type="ECO:0000256" key="1">
    <source>
        <dbReference type="SAM" id="MobiDB-lite"/>
    </source>
</evidence>